<reference evidence="2 3" key="1">
    <citation type="submission" date="2018-08" db="EMBL/GenBank/DDBJ databases">
        <title>Comparative analysis of Burkholderia isolates from Puerto Rico.</title>
        <authorList>
            <person name="Hall C."/>
            <person name="Sahl J."/>
            <person name="Wagner D."/>
        </authorList>
    </citation>
    <scope>NUCLEOTIDE SEQUENCE [LARGE SCALE GENOMIC DNA]</scope>
    <source>
        <strain evidence="2 3">Bp9025</strain>
    </source>
</reference>
<comment type="caution">
    <text evidence="2">The sequence shown here is derived from an EMBL/GenBank/DDBJ whole genome shotgun (WGS) entry which is preliminary data.</text>
</comment>
<accession>A0A3N8P0F5</accession>
<dbReference type="RefSeq" id="WP_124585008.1">
    <property type="nucleotide sequence ID" value="NZ_QTQV01000033.1"/>
</dbReference>
<dbReference type="InterPro" id="IPR029060">
    <property type="entry name" value="PIN-like_dom_sf"/>
</dbReference>
<dbReference type="PANTHER" id="PTHR36173:SF2">
    <property type="entry name" value="RIBONUCLEASE VAPC16"/>
    <property type="match status" value="1"/>
</dbReference>
<evidence type="ECO:0000313" key="2">
    <source>
        <dbReference type="EMBL" id="RQT05404.1"/>
    </source>
</evidence>
<sequence length="126" mass="14005">MRLLLDTHIFLWIVTNDPRLSARARRLISAADVRFVSSASIWEAAIKAGLGKLDIDVGKLIRAIGSSGIRELPVRAVHGAAVRDLPHHHRDPFDRLLVAQARHEPLQLVTADAHLARYDRSLVLTV</sequence>
<protein>
    <submittedName>
        <fullName evidence="2">Type II toxin-antitoxin system VapC family toxin</fullName>
    </submittedName>
</protein>
<organism evidence="2 3">
    <name type="scientific">Burkholderia contaminans</name>
    <dbReference type="NCBI Taxonomy" id="488447"/>
    <lineage>
        <taxon>Bacteria</taxon>
        <taxon>Pseudomonadati</taxon>
        <taxon>Pseudomonadota</taxon>
        <taxon>Betaproteobacteria</taxon>
        <taxon>Burkholderiales</taxon>
        <taxon>Burkholderiaceae</taxon>
        <taxon>Burkholderia</taxon>
        <taxon>Burkholderia cepacia complex</taxon>
    </lineage>
</organism>
<dbReference type="InterPro" id="IPR041705">
    <property type="entry name" value="PIN_Sll0205"/>
</dbReference>
<gene>
    <name evidence="2" type="ORF">DF051_35310</name>
</gene>
<dbReference type="InterPro" id="IPR002716">
    <property type="entry name" value="PIN_dom"/>
</dbReference>
<name>A0A3N8P0F5_9BURK</name>
<evidence type="ECO:0000313" key="3">
    <source>
        <dbReference type="Proteomes" id="UP000277921"/>
    </source>
</evidence>
<evidence type="ECO:0000259" key="1">
    <source>
        <dbReference type="Pfam" id="PF01850"/>
    </source>
</evidence>
<dbReference type="Gene3D" id="3.40.50.1010">
    <property type="entry name" value="5'-nuclease"/>
    <property type="match status" value="1"/>
</dbReference>
<dbReference type="AlphaFoldDB" id="A0A3N8P0F5"/>
<dbReference type="Pfam" id="PF01850">
    <property type="entry name" value="PIN"/>
    <property type="match status" value="1"/>
</dbReference>
<feature type="domain" description="PIN" evidence="1">
    <location>
        <begin position="4"/>
        <end position="120"/>
    </location>
</feature>
<dbReference type="SUPFAM" id="SSF88723">
    <property type="entry name" value="PIN domain-like"/>
    <property type="match status" value="1"/>
</dbReference>
<dbReference type="CDD" id="cd09872">
    <property type="entry name" value="PIN_Sll0205-like"/>
    <property type="match status" value="1"/>
</dbReference>
<proteinExistence type="predicted"/>
<dbReference type="InterPro" id="IPR052919">
    <property type="entry name" value="TA_system_RNase"/>
</dbReference>
<dbReference type="EMBL" id="QTQV01000033">
    <property type="protein sequence ID" value="RQT05404.1"/>
    <property type="molecule type" value="Genomic_DNA"/>
</dbReference>
<dbReference type="Proteomes" id="UP000277921">
    <property type="component" value="Unassembled WGS sequence"/>
</dbReference>
<dbReference type="PANTHER" id="PTHR36173">
    <property type="entry name" value="RIBONUCLEASE VAPC16-RELATED"/>
    <property type="match status" value="1"/>
</dbReference>